<dbReference type="InterPro" id="IPR036471">
    <property type="entry name" value="Colicin_D_sf"/>
</dbReference>
<evidence type="ECO:0000313" key="3">
    <source>
        <dbReference type="Proteomes" id="UP001651690"/>
    </source>
</evidence>
<sequence length="99" mass="11527">MAEHREHVALMLQGYRDLIERFISGEISADVFERDYMKHFKSDPNQIVGDEFDVLDRLFADIDEYVDDPVIRQDTGGISGEELRERAQAAYDRLYGEAR</sequence>
<keyword evidence="3" id="KW-1185">Reference proteome</keyword>
<gene>
    <name evidence="2" type="ORF">NM203_17745</name>
</gene>
<organism evidence="2 3">
    <name type="scientific">Mycolicibacterium arenosum</name>
    <dbReference type="NCBI Taxonomy" id="2952157"/>
    <lineage>
        <taxon>Bacteria</taxon>
        <taxon>Bacillati</taxon>
        <taxon>Actinomycetota</taxon>
        <taxon>Actinomycetes</taxon>
        <taxon>Mycobacteriales</taxon>
        <taxon>Mycobacteriaceae</taxon>
        <taxon>Mycolicibacterium</taxon>
    </lineage>
</organism>
<accession>A0ABT1M629</accession>
<proteinExistence type="predicted"/>
<feature type="domain" description="Colicin D immunity protein" evidence="1">
    <location>
        <begin position="14"/>
        <end position="94"/>
    </location>
</feature>
<dbReference type="Gene3D" id="1.20.120.650">
    <property type="entry name" value="Colicin D"/>
    <property type="match status" value="1"/>
</dbReference>
<name>A0ABT1M629_9MYCO</name>
<evidence type="ECO:0000259" key="1">
    <source>
        <dbReference type="Pfam" id="PF09204"/>
    </source>
</evidence>
<reference evidence="2 3" key="1">
    <citation type="submission" date="2022-06" db="EMBL/GenBank/DDBJ databases">
        <title>Mycolicibacterium sp. CAU 1645 isolated from seawater.</title>
        <authorList>
            <person name="Kim W."/>
        </authorList>
    </citation>
    <scope>NUCLEOTIDE SEQUENCE [LARGE SCALE GENOMIC DNA]</scope>
    <source>
        <strain evidence="2 3">CAU 1645</strain>
    </source>
</reference>
<evidence type="ECO:0000313" key="2">
    <source>
        <dbReference type="EMBL" id="MCP9274035.1"/>
    </source>
</evidence>
<dbReference type="InterPro" id="IPR015287">
    <property type="entry name" value="Colicin_D_immunity_dom"/>
</dbReference>
<dbReference type="RefSeq" id="WP_255061380.1">
    <property type="nucleotide sequence ID" value="NZ_JANDBD010000007.1"/>
</dbReference>
<protein>
    <submittedName>
        <fullName evidence="2">Colicin immunity domain-containing protein</fullName>
    </submittedName>
</protein>
<dbReference type="Proteomes" id="UP001651690">
    <property type="component" value="Unassembled WGS sequence"/>
</dbReference>
<dbReference type="Pfam" id="PF09204">
    <property type="entry name" value="Colicin_immun"/>
    <property type="match status" value="1"/>
</dbReference>
<comment type="caution">
    <text evidence="2">The sequence shown here is derived from an EMBL/GenBank/DDBJ whole genome shotgun (WGS) entry which is preliminary data.</text>
</comment>
<dbReference type="EMBL" id="JANDBD010000007">
    <property type="protein sequence ID" value="MCP9274035.1"/>
    <property type="molecule type" value="Genomic_DNA"/>
</dbReference>